<reference evidence="1 2" key="1">
    <citation type="submission" date="2016-10" db="EMBL/GenBank/DDBJ databases">
        <authorList>
            <person name="de Groot N.N."/>
        </authorList>
    </citation>
    <scope>NUCLEOTIDE SEQUENCE [LARGE SCALE GENOMIC DNA]</scope>
    <source>
        <strain evidence="1 2">SP2</strain>
    </source>
</reference>
<organism evidence="1 2">
    <name type="scientific">Natronobacterium gregoryi</name>
    <dbReference type="NCBI Taxonomy" id="44930"/>
    <lineage>
        <taxon>Archaea</taxon>
        <taxon>Methanobacteriati</taxon>
        <taxon>Methanobacteriota</taxon>
        <taxon>Stenosarchaea group</taxon>
        <taxon>Halobacteria</taxon>
        <taxon>Halobacteriales</taxon>
        <taxon>Natrialbaceae</taxon>
        <taxon>Natronobacterium</taxon>
    </lineage>
</organism>
<dbReference type="AlphaFoldDB" id="A0A1I3KJI3"/>
<dbReference type="Proteomes" id="UP000182829">
    <property type="component" value="Unassembled WGS sequence"/>
</dbReference>
<dbReference type="OMA" id="YESIATH"/>
<evidence type="ECO:0000313" key="1">
    <source>
        <dbReference type="EMBL" id="SFI72671.1"/>
    </source>
</evidence>
<accession>A0A1I3KJI3</accession>
<sequence>MNELIVRAAERVRSGGVSGLLDGFESFVTSGEARYKLIGFTPWTEQLVRKYTATAHRLSPDRYTDADPLKLLWVDPDCIQYEISGRASHLRRFGRVYSGDWDQNLELISDNTIYKSFEERFNGGASWDETEYYQKMSDRIHRGQSTRAGSSQSELDQYFSEMDELYRRIGQDGYRSQSSLEATNPEETRLKNMDAPVPAMNEVGVCIGREGALIHRYRGAHRLAIAKVADIDAVPIQVLSRHSAWQRVRDEYRAARSIDGVRDECLLYSDHPDLQDCVPKDTAGLSG</sequence>
<gene>
    <name evidence="1" type="ORF">SAMN05443661_10490</name>
</gene>
<proteinExistence type="predicted"/>
<protein>
    <submittedName>
        <fullName evidence="1">Uncharacterized protein</fullName>
    </submittedName>
</protein>
<dbReference type="EMBL" id="FORO01000004">
    <property type="protein sequence ID" value="SFI72671.1"/>
    <property type="molecule type" value="Genomic_DNA"/>
</dbReference>
<evidence type="ECO:0000313" key="2">
    <source>
        <dbReference type="Proteomes" id="UP000182829"/>
    </source>
</evidence>
<name>A0A1I3KJI3_9EURY</name>